<dbReference type="InterPro" id="IPR001789">
    <property type="entry name" value="Sig_transdc_resp-reg_receiver"/>
</dbReference>
<dbReference type="SUPFAM" id="SSF52172">
    <property type="entry name" value="CheY-like"/>
    <property type="match status" value="1"/>
</dbReference>
<organism evidence="3 4">
    <name type="scientific">Deinococcus arenae</name>
    <dbReference type="NCBI Taxonomy" id="1452751"/>
    <lineage>
        <taxon>Bacteria</taxon>
        <taxon>Thermotogati</taxon>
        <taxon>Deinococcota</taxon>
        <taxon>Deinococci</taxon>
        <taxon>Deinococcales</taxon>
        <taxon>Deinococcaceae</taxon>
        <taxon>Deinococcus</taxon>
    </lineage>
</organism>
<dbReference type="SMART" id="SM00448">
    <property type="entry name" value="REC"/>
    <property type="match status" value="1"/>
</dbReference>
<proteinExistence type="predicted"/>
<dbReference type="EMBL" id="BMQG01000006">
    <property type="protein sequence ID" value="GGM44150.1"/>
    <property type="molecule type" value="Genomic_DNA"/>
</dbReference>
<evidence type="ECO:0000259" key="2">
    <source>
        <dbReference type="PROSITE" id="PS50110"/>
    </source>
</evidence>
<protein>
    <submittedName>
        <fullName evidence="3">Response regulator</fullName>
    </submittedName>
</protein>
<keyword evidence="4" id="KW-1185">Reference proteome</keyword>
<gene>
    <name evidence="3" type="ORF">GCM10008956_20450</name>
</gene>
<dbReference type="GO" id="GO:0000160">
    <property type="term" value="P:phosphorelay signal transduction system"/>
    <property type="evidence" value="ECO:0007669"/>
    <property type="project" value="InterPro"/>
</dbReference>
<comment type="caution">
    <text evidence="3">The sequence shown here is derived from an EMBL/GenBank/DDBJ whole genome shotgun (WGS) entry which is preliminary data.</text>
</comment>
<dbReference type="PROSITE" id="PS50110">
    <property type="entry name" value="RESPONSE_REGULATORY"/>
    <property type="match status" value="1"/>
</dbReference>
<dbReference type="InterPro" id="IPR052893">
    <property type="entry name" value="TCS_response_regulator"/>
</dbReference>
<accession>A0A8H9LB78</accession>
<dbReference type="InterPro" id="IPR011006">
    <property type="entry name" value="CheY-like_superfamily"/>
</dbReference>
<evidence type="ECO:0000313" key="3">
    <source>
        <dbReference type="EMBL" id="GGM44150.1"/>
    </source>
</evidence>
<dbReference type="CDD" id="cd17557">
    <property type="entry name" value="REC_Rcp-like"/>
    <property type="match status" value="1"/>
</dbReference>
<sequence>MSLITPLRPLQILLVDDEPAAQLLAEAAFEPYADLARLHVLADPRDTLAWLRRAAASGAAPDLVLLDLNMPGSPGLTLLNLIRDDPALKQVRVVVLATSAESADITAAYAQGAVSYLIKPGTFTEFQQQVHTLVTYWHLMCSMSPQS</sequence>
<feature type="modified residue" description="4-aspartylphosphate" evidence="1">
    <location>
        <position position="67"/>
    </location>
</feature>
<name>A0A8H9LB78_9DEIO</name>
<reference evidence="4" key="1">
    <citation type="journal article" date="2019" name="Int. J. Syst. Evol. Microbiol.">
        <title>The Global Catalogue of Microorganisms (GCM) 10K type strain sequencing project: providing services to taxonomists for standard genome sequencing and annotation.</title>
        <authorList>
            <consortium name="The Broad Institute Genomics Platform"/>
            <consortium name="The Broad Institute Genome Sequencing Center for Infectious Disease"/>
            <person name="Wu L."/>
            <person name="Ma J."/>
        </authorList>
    </citation>
    <scope>NUCLEOTIDE SEQUENCE [LARGE SCALE GENOMIC DNA]</scope>
    <source>
        <strain evidence="4">JCM 31047</strain>
    </source>
</reference>
<dbReference type="RefSeq" id="WP_110829095.1">
    <property type="nucleotide sequence ID" value="NZ_BMQG01000006.1"/>
</dbReference>
<dbReference type="Proteomes" id="UP000600547">
    <property type="component" value="Unassembled WGS sequence"/>
</dbReference>
<dbReference type="PANTHER" id="PTHR44520">
    <property type="entry name" value="RESPONSE REGULATOR RCP1-RELATED"/>
    <property type="match status" value="1"/>
</dbReference>
<evidence type="ECO:0000256" key="1">
    <source>
        <dbReference type="PROSITE-ProRule" id="PRU00169"/>
    </source>
</evidence>
<keyword evidence="1" id="KW-0597">Phosphoprotein</keyword>
<evidence type="ECO:0000313" key="4">
    <source>
        <dbReference type="Proteomes" id="UP000600547"/>
    </source>
</evidence>
<feature type="domain" description="Response regulatory" evidence="2">
    <location>
        <begin position="11"/>
        <end position="134"/>
    </location>
</feature>
<dbReference type="AlphaFoldDB" id="A0A8H9LB78"/>
<dbReference type="PANTHER" id="PTHR44520:SF2">
    <property type="entry name" value="RESPONSE REGULATOR RCP1"/>
    <property type="match status" value="1"/>
</dbReference>
<dbReference type="Gene3D" id="3.40.50.2300">
    <property type="match status" value="1"/>
</dbReference>
<dbReference type="Pfam" id="PF00072">
    <property type="entry name" value="Response_reg"/>
    <property type="match status" value="1"/>
</dbReference>